<keyword evidence="12" id="KW-0472">Membrane</keyword>
<dbReference type="PANTHER" id="PTHR43550:SF3">
    <property type="entry name" value="3-KETODIHYDROSPHINGOSINE REDUCTASE"/>
    <property type="match status" value="1"/>
</dbReference>
<dbReference type="Proteomes" id="UP000770015">
    <property type="component" value="Unassembled WGS sequence"/>
</dbReference>
<evidence type="ECO:0000313" key="14">
    <source>
        <dbReference type="Proteomes" id="UP000770015"/>
    </source>
</evidence>
<evidence type="ECO:0000256" key="10">
    <source>
        <dbReference type="ARBA" id="ARBA00044737"/>
    </source>
</evidence>
<evidence type="ECO:0000256" key="5">
    <source>
        <dbReference type="ARBA" id="ARBA00022857"/>
    </source>
</evidence>
<evidence type="ECO:0000256" key="12">
    <source>
        <dbReference type="SAM" id="Phobius"/>
    </source>
</evidence>
<evidence type="ECO:0000313" key="13">
    <source>
        <dbReference type="EMBL" id="KAH6664390.1"/>
    </source>
</evidence>
<reference evidence="13" key="1">
    <citation type="journal article" date="2021" name="Nat. Commun.">
        <title>Genetic determinants of endophytism in the Arabidopsis root mycobiome.</title>
        <authorList>
            <person name="Mesny F."/>
            <person name="Miyauchi S."/>
            <person name="Thiergart T."/>
            <person name="Pickel B."/>
            <person name="Atanasova L."/>
            <person name="Karlsson M."/>
            <person name="Huettel B."/>
            <person name="Barry K.W."/>
            <person name="Haridas S."/>
            <person name="Chen C."/>
            <person name="Bauer D."/>
            <person name="Andreopoulos W."/>
            <person name="Pangilinan J."/>
            <person name="LaButti K."/>
            <person name="Riley R."/>
            <person name="Lipzen A."/>
            <person name="Clum A."/>
            <person name="Drula E."/>
            <person name="Henrissat B."/>
            <person name="Kohler A."/>
            <person name="Grigoriev I.V."/>
            <person name="Martin F.M."/>
            <person name="Hacquard S."/>
        </authorList>
    </citation>
    <scope>NUCLEOTIDE SEQUENCE</scope>
    <source>
        <strain evidence="13">MPI-SDFR-AT-0117</strain>
    </source>
</reference>
<keyword evidence="8" id="KW-0443">Lipid metabolism</keyword>
<keyword evidence="12" id="KW-1133">Transmembrane helix</keyword>
<comment type="pathway">
    <text evidence="2">Lipid metabolism; sphingolipid metabolism.</text>
</comment>
<dbReference type="Gene3D" id="3.40.50.720">
    <property type="entry name" value="NAD(P)-binding Rossmann-like Domain"/>
    <property type="match status" value="1"/>
</dbReference>
<dbReference type="GO" id="GO:0047560">
    <property type="term" value="F:3-dehydrosphinganine reductase activity"/>
    <property type="evidence" value="ECO:0007669"/>
    <property type="project" value="UniProtKB-EC"/>
</dbReference>
<proteinExistence type="predicted"/>
<dbReference type="GO" id="GO:0005789">
    <property type="term" value="C:endoplasmic reticulum membrane"/>
    <property type="evidence" value="ECO:0007669"/>
    <property type="project" value="TreeGrafter"/>
</dbReference>
<comment type="subcellular location">
    <subcellularLocation>
        <location evidence="1">Endoplasmic reticulum</location>
    </subcellularLocation>
</comment>
<dbReference type="EMBL" id="JAGSXJ010000040">
    <property type="protein sequence ID" value="KAH6664390.1"/>
    <property type="molecule type" value="Genomic_DNA"/>
</dbReference>
<evidence type="ECO:0000256" key="7">
    <source>
        <dbReference type="ARBA" id="ARBA00023002"/>
    </source>
</evidence>
<dbReference type="Pfam" id="PF00106">
    <property type="entry name" value="adh_short"/>
    <property type="match status" value="1"/>
</dbReference>
<comment type="caution">
    <text evidence="13">The sequence shown here is derived from an EMBL/GenBank/DDBJ whole genome shotgun (WGS) entry which is preliminary data.</text>
</comment>
<evidence type="ECO:0000256" key="11">
    <source>
        <dbReference type="ARBA" id="ARBA00048930"/>
    </source>
</evidence>
<accession>A0A9P8V2E2</accession>
<keyword evidence="7" id="KW-0560">Oxidoreductase</keyword>
<evidence type="ECO:0000256" key="6">
    <source>
        <dbReference type="ARBA" id="ARBA00022919"/>
    </source>
</evidence>
<comment type="pathway">
    <text evidence="3">Sphingolipid metabolism.</text>
</comment>
<evidence type="ECO:0000256" key="4">
    <source>
        <dbReference type="ARBA" id="ARBA00022824"/>
    </source>
</evidence>
<evidence type="ECO:0000256" key="2">
    <source>
        <dbReference type="ARBA" id="ARBA00004760"/>
    </source>
</evidence>
<comment type="function">
    <text evidence="10">Catalyzes the reduction of 3'-oxosphinganine (3-ketodihydrosphingosine/KDS) to sphinganine (dihydrosphingosine/DHS), the second step of de novo sphingolipid biosynthesis.</text>
</comment>
<organism evidence="13 14">
    <name type="scientific">Plectosphaerella plurivora</name>
    <dbReference type="NCBI Taxonomy" id="936078"/>
    <lineage>
        <taxon>Eukaryota</taxon>
        <taxon>Fungi</taxon>
        <taxon>Dikarya</taxon>
        <taxon>Ascomycota</taxon>
        <taxon>Pezizomycotina</taxon>
        <taxon>Sordariomycetes</taxon>
        <taxon>Hypocreomycetidae</taxon>
        <taxon>Glomerellales</taxon>
        <taxon>Plectosphaerellaceae</taxon>
        <taxon>Plectosphaerella</taxon>
    </lineage>
</organism>
<dbReference type="InterPro" id="IPR002347">
    <property type="entry name" value="SDR_fam"/>
</dbReference>
<dbReference type="EC" id="1.1.1.102" evidence="9"/>
<dbReference type="AlphaFoldDB" id="A0A9P8V2E2"/>
<dbReference type="PANTHER" id="PTHR43550">
    <property type="entry name" value="3-KETODIHYDROSPHINGOSINE REDUCTASE"/>
    <property type="match status" value="1"/>
</dbReference>
<name>A0A9P8V2E2_9PEZI</name>
<dbReference type="InterPro" id="IPR036291">
    <property type="entry name" value="NAD(P)-bd_dom_sf"/>
</dbReference>
<dbReference type="GO" id="GO:0006666">
    <property type="term" value="P:3-keto-sphinganine metabolic process"/>
    <property type="evidence" value="ECO:0007669"/>
    <property type="project" value="InterPro"/>
</dbReference>
<keyword evidence="4" id="KW-0256">Endoplasmic reticulum</keyword>
<keyword evidence="5" id="KW-0521">NADP</keyword>
<evidence type="ECO:0000256" key="1">
    <source>
        <dbReference type="ARBA" id="ARBA00004240"/>
    </source>
</evidence>
<feature type="transmembrane region" description="Helical" evidence="12">
    <location>
        <begin position="307"/>
        <end position="327"/>
    </location>
</feature>
<dbReference type="OrthoDB" id="10267115at2759"/>
<sequence>MEQVPGTIIVGVSAVLALATLQAMGLFRRTNGLPVDGKTVLLTGASEGMGRCIALKLAAKGANVIAVARNASRLEQLVIDMKAAAKYPESQQFTFLTADVATEGFGPELVAKATTWNDGRVPDVCWCVAGMATPGFFAETPLAAFRTNTNVNLFGQAEMAHAFLRAWTGPDAPTSAQHGRGTRQLILTSTTACFWTVPGYSPYAPAKLAVRCLADILSQEVLLYPEYDMRVRIVFPGTMTSPGWDRENQTKPEITHMIESIDPVQTPEEATDMAFKGLENGQYAVSLAWLGHIMKWLNYAGSLRNNYFIDTIMAMIIPLVATVILLVDQLPTLKKYGKKYKHPRDHPIPGRKP</sequence>
<dbReference type="InterPro" id="IPR045022">
    <property type="entry name" value="KDSR-like"/>
</dbReference>
<keyword evidence="12" id="KW-0812">Transmembrane</keyword>
<keyword evidence="14" id="KW-1185">Reference proteome</keyword>
<feature type="transmembrane region" description="Helical" evidence="12">
    <location>
        <begin position="6"/>
        <end position="27"/>
    </location>
</feature>
<evidence type="ECO:0000256" key="3">
    <source>
        <dbReference type="ARBA" id="ARBA00004991"/>
    </source>
</evidence>
<keyword evidence="6" id="KW-0746">Sphingolipid metabolism</keyword>
<evidence type="ECO:0000256" key="8">
    <source>
        <dbReference type="ARBA" id="ARBA00023098"/>
    </source>
</evidence>
<dbReference type="CDD" id="cd08939">
    <property type="entry name" value="KDSR-like_SDR_c"/>
    <property type="match status" value="1"/>
</dbReference>
<gene>
    <name evidence="13" type="ORF">F5X68DRAFT_60980</name>
</gene>
<dbReference type="PRINTS" id="PR00081">
    <property type="entry name" value="GDHRDH"/>
</dbReference>
<protein>
    <recommendedName>
        <fullName evidence="9">3-dehydrosphinganine reductase</fullName>
        <ecNumber evidence="9">1.1.1.102</ecNumber>
    </recommendedName>
</protein>
<comment type="catalytic activity">
    <reaction evidence="11">
        <text>sphinganine + NADP(+) = 3-oxosphinganine + NADPH + H(+)</text>
        <dbReference type="Rhea" id="RHEA:22640"/>
        <dbReference type="ChEBI" id="CHEBI:15378"/>
        <dbReference type="ChEBI" id="CHEBI:57783"/>
        <dbReference type="ChEBI" id="CHEBI:57817"/>
        <dbReference type="ChEBI" id="CHEBI:58299"/>
        <dbReference type="ChEBI" id="CHEBI:58349"/>
        <dbReference type="EC" id="1.1.1.102"/>
    </reaction>
    <physiologicalReaction direction="right-to-left" evidence="11">
        <dbReference type="Rhea" id="RHEA:22642"/>
    </physiologicalReaction>
</comment>
<dbReference type="GO" id="GO:0030148">
    <property type="term" value="P:sphingolipid biosynthetic process"/>
    <property type="evidence" value="ECO:0007669"/>
    <property type="project" value="InterPro"/>
</dbReference>
<evidence type="ECO:0000256" key="9">
    <source>
        <dbReference type="ARBA" id="ARBA00026112"/>
    </source>
</evidence>
<dbReference type="SUPFAM" id="SSF51735">
    <property type="entry name" value="NAD(P)-binding Rossmann-fold domains"/>
    <property type="match status" value="1"/>
</dbReference>